<accession>A0A936YJ57</accession>
<keyword evidence="1" id="KW-0732">Signal</keyword>
<name>A0A936YJ57_9HYPH</name>
<feature type="chain" id="PRO_5038105261" description="Sulfur globule protein" evidence="1">
    <location>
        <begin position="25"/>
        <end position="110"/>
    </location>
</feature>
<protein>
    <recommendedName>
        <fullName evidence="4">Sulfur globule protein</fullName>
    </recommendedName>
</protein>
<organism evidence="2 3">
    <name type="scientific">Rhizobium setariae</name>
    <dbReference type="NCBI Taxonomy" id="2801340"/>
    <lineage>
        <taxon>Bacteria</taxon>
        <taxon>Pseudomonadati</taxon>
        <taxon>Pseudomonadota</taxon>
        <taxon>Alphaproteobacteria</taxon>
        <taxon>Hyphomicrobiales</taxon>
        <taxon>Rhizobiaceae</taxon>
        <taxon>Rhizobium/Agrobacterium group</taxon>
        <taxon>Rhizobium</taxon>
    </lineage>
</organism>
<dbReference type="Proteomes" id="UP000633219">
    <property type="component" value="Unassembled WGS sequence"/>
</dbReference>
<comment type="caution">
    <text evidence="2">The sequence shown here is derived from an EMBL/GenBank/DDBJ whole genome shotgun (WGS) entry which is preliminary data.</text>
</comment>
<feature type="signal peptide" evidence="1">
    <location>
        <begin position="1"/>
        <end position="24"/>
    </location>
</feature>
<evidence type="ECO:0008006" key="4">
    <source>
        <dbReference type="Google" id="ProtNLM"/>
    </source>
</evidence>
<evidence type="ECO:0000313" key="2">
    <source>
        <dbReference type="EMBL" id="MBL0370563.1"/>
    </source>
</evidence>
<sequence>MKKIAIAVLVSIFAMLSFVPSADAGRRGNPGFNNGWNNNRGHGGHCGRHCGWHGGYWRGGYWGGGYWGGGYWGGAYYDPYVGYNDYCFIRKVRRYDQWGNAYIKRVRVCR</sequence>
<dbReference type="EMBL" id="JAEQNC010000001">
    <property type="protein sequence ID" value="MBL0370563.1"/>
    <property type="molecule type" value="Genomic_DNA"/>
</dbReference>
<evidence type="ECO:0000256" key="1">
    <source>
        <dbReference type="SAM" id="SignalP"/>
    </source>
</evidence>
<dbReference type="AlphaFoldDB" id="A0A936YJ57"/>
<dbReference type="RefSeq" id="WP_201651833.1">
    <property type="nucleotide sequence ID" value="NZ_JAEQNC010000001.1"/>
</dbReference>
<proteinExistence type="predicted"/>
<gene>
    <name evidence="2" type="ORF">JJB09_00850</name>
</gene>
<keyword evidence="3" id="KW-1185">Reference proteome</keyword>
<evidence type="ECO:0000313" key="3">
    <source>
        <dbReference type="Proteomes" id="UP000633219"/>
    </source>
</evidence>
<reference evidence="2" key="1">
    <citation type="submission" date="2021-01" db="EMBL/GenBank/DDBJ databases">
        <title>Rhizobium sp. strain KVB221 16S ribosomal RNA gene Genome sequencing and assembly.</title>
        <authorList>
            <person name="Kang M."/>
        </authorList>
    </citation>
    <scope>NUCLEOTIDE SEQUENCE</scope>
    <source>
        <strain evidence="2">KVB221</strain>
    </source>
</reference>